<feature type="transmembrane region" description="Helical" evidence="6">
    <location>
        <begin position="183"/>
        <end position="202"/>
    </location>
</feature>
<evidence type="ECO:0000256" key="2">
    <source>
        <dbReference type="ARBA" id="ARBA00022692"/>
    </source>
</evidence>
<gene>
    <name evidence="8" type="ORF">O4U47_09280</name>
</gene>
<organism evidence="8 9">
    <name type="scientific">Nocardiopsis suaedae</name>
    <dbReference type="NCBI Taxonomy" id="3018444"/>
    <lineage>
        <taxon>Bacteria</taxon>
        <taxon>Bacillati</taxon>
        <taxon>Actinomycetota</taxon>
        <taxon>Actinomycetes</taxon>
        <taxon>Streptosporangiales</taxon>
        <taxon>Nocardiopsidaceae</taxon>
        <taxon>Nocardiopsis</taxon>
    </lineage>
</organism>
<dbReference type="InterPro" id="IPR052902">
    <property type="entry name" value="ABC-2_transporter"/>
</dbReference>
<evidence type="ECO:0000313" key="8">
    <source>
        <dbReference type="EMBL" id="MDA2804702.1"/>
    </source>
</evidence>
<dbReference type="EMBL" id="JAQFWP010000013">
    <property type="protein sequence ID" value="MDA2804702.1"/>
    <property type="molecule type" value="Genomic_DNA"/>
</dbReference>
<comment type="caution">
    <text evidence="8">The sequence shown here is derived from an EMBL/GenBank/DDBJ whole genome shotgun (WGS) entry which is preliminary data.</text>
</comment>
<dbReference type="InterPro" id="IPR000412">
    <property type="entry name" value="ABC_2_transport"/>
</dbReference>
<feature type="transmembrane region" description="Helical" evidence="6">
    <location>
        <begin position="239"/>
        <end position="259"/>
    </location>
</feature>
<feature type="transmembrane region" description="Helical" evidence="6">
    <location>
        <begin position="115"/>
        <end position="144"/>
    </location>
</feature>
<proteinExistence type="predicted"/>
<evidence type="ECO:0000313" key="9">
    <source>
        <dbReference type="Proteomes" id="UP001165685"/>
    </source>
</evidence>
<accession>A0ABT4TKS9</accession>
<dbReference type="PIRSF" id="PIRSF006648">
    <property type="entry name" value="DrrB"/>
    <property type="match status" value="1"/>
</dbReference>
<dbReference type="PANTHER" id="PTHR43027:SF2">
    <property type="entry name" value="TRANSPORT PERMEASE PROTEIN"/>
    <property type="match status" value="1"/>
</dbReference>
<feature type="transmembrane region" description="Helical" evidence="6">
    <location>
        <begin position="40"/>
        <end position="62"/>
    </location>
</feature>
<feature type="transmembrane region" description="Helical" evidence="6">
    <location>
        <begin position="156"/>
        <end position="177"/>
    </location>
</feature>
<evidence type="ECO:0000256" key="5">
    <source>
        <dbReference type="ARBA" id="ARBA00023251"/>
    </source>
</evidence>
<evidence type="ECO:0000256" key="6">
    <source>
        <dbReference type="SAM" id="Phobius"/>
    </source>
</evidence>
<comment type="subcellular location">
    <subcellularLocation>
        <location evidence="1">Membrane</location>
        <topology evidence="1">Multi-pass membrane protein</topology>
    </subcellularLocation>
</comment>
<evidence type="ECO:0000256" key="3">
    <source>
        <dbReference type="ARBA" id="ARBA00022989"/>
    </source>
</evidence>
<name>A0ABT4TKS9_9ACTN</name>
<evidence type="ECO:0000256" key="1">
    <source>
        <dbReference type="ARBA" id="ARBA00004141"/>
    </source>
</evidence>
<dbReference type="InterPro" id="IPR013525">
    <property type="entry name" value="ABC2_TM"/>
</dbReference>
<feature type="transmembrane region" description="Helical" evidence="6">
    <location>
        <begin position="74"/>
        <end position="95"/>
    </location>
</feature>
<protein>
    <submittedName>
        <fullName evidence="8">ABC transporter permease</fullName>
    </submittedName>
</protein>
<evidence type="ECO:0000256" key="4">
    <source>
        <dbReference type="ARBA" id="ARBA00023136"/>
    </source>
</evidence>
<keyword evidence="5" id="KW-0046">Antibiotic resistance</keyword>
<evidence type="ECO:0000259" key="7">
    <source>
        <dbReference type="Pfam" id="PF01061"/>
    </source>
</evidence>
<reference evidence="8" key="1">
    <citation type="submission" date="2023-01" db="EMBL/GenBank/DDBJ databases">
        <title>Draft genome sequence of Nocardiopsis sp. LSu2-4 isolated from halophytes.</title>
        <authorList>
            <person name="Duangmal K."/>
            <person name="Chantavorakit T."/>
        </authorList>
    </citation>
    <scope>NUCLEOTIDE SEQUENCE</scope>
    <source>
        <strain evidence="8">LSu2-4</strain>
    </source>
</reference>
<keyword evidence="2 6" id="KW-0812">Transmembrane</keyword>
<keyword evidence="9" id="KW-1185">Reference proteome</keyword>
<dbReference type="Pfam" id="PF01061">
    <property type="entry name" value="ABC2_membrane"/>
    <property type="match status" value="1"/>
</dbReference>
<feature type="domain" description="ABC-2 type transporter transmembrane" evidence="7">
    <location>
        <begin position="29"/>
        <end position="228"/>
    </location>
</feature>
<dbReference type="RefSeq" id="WP_270677271.1">
    <property type="nucleotide sequence ID" value="NZ_JAQFWP010000013.1"/>
</dbReference>
<sequence length="262" mass="26246">MTSQTATAERSPAPAHPGARSWLLLAVCEAKMVIRDTAGLIVPFGLPVLILVMSASSASETVITGGRTALDIHVIPLVFTMVVGLIGVVNTPSFLSAYRRTGVLRRLGTTPASPAMVLVAQVAVGVVQAVLGMAVAFGAAVLFFGAKPPIDTGAALGALALGIAVMFALGMVVAAVAPTPNSALAMGLVAYLGLGALGGMFGGKESLPDGVARVGEWLPFGAAVDVLSSAWAGEGVPGPQMAVLAATAAASAVIAAVFFRWE</sequence>
<dbReference type="Proteomes" id="UP001165685">
    <property type="component" value="Unassembled WGS sequence"/>
</dbReference>
<keyword evidence="4 6" id="KW-0472">Membrane</keyword>
<dbReference type="PANTHER" id="PTHR43027">
    <property type="entry name" value="DOXORUBICIN RESISTANCE ABC TRANSPORTER PERMEASE PROTEIN DRRC-RELATED"/>
    <property type="match status" value="1"/>
</dbReference>
<keyword evidence="3 6" id="KW-1133">Transmembrane helix</keyword>